<dbReference type="Pfam" id="PF00013">
    <property type="entry name" value="KH_1"/>
    <property type="match status" value="3"/>
</dbReference>
<evidence type="ECO:0000259" key="4">
    <source>
        <dbReference type="SMART" id="SM00322"/>
    </source>
</evidence>
<evidence type="ECO:0000256" key="2">
    <source>
        <dbReference type="PROSITE-ProRule" id="PRU00117"/>
    </source>
</evidence>
<proteinExistence type="predicted"/>
<reference evidence="5 6" key="1">
    <citation type="journal article" date="2023" name="BMC Biol.">
        <title>The compact genome of the sponge Oopsacas minuta (Hexactinellida) is lacking key metazoan core genes.</title>
        <authorList>
            <person name="Santini S."/>
            <person name="Schenkelaars Q."/>
            <person name="Jourda C."/>
            <person name="Duchesne M."/>
            <person name="Belahbib H."/>
            <person name="Rocher C."/>
            <person name="Selva M."/>
            <person name="Riesgo A."/>
            <person name="Vervoort M."/>
            <person name="Leys S.P."/>
            <person name="Kodjabachian L."/>
            <person name="Le Bivic A."/>
            <person name="Borchiellini C."/>
            <person name="Claverie J.M."/>
            <person name="Renard E."/>
        </authorList>
    </citation>
    <scope>NUCLEOTIDE SEQUENCE [LARGE SCALE GENOMIC DNA]</scope>
    <source>
        <strain evidence="5">SPO-2</strain>
    </source>
</reference>
<dbReference type="Gene3D" id="3.30.1370.10">
    <property type="entry name" value="K Homology domain, type 1"/>
    <property type="match status" value="3"/>
</dbReference>
<keyword evidence="6" id="KW-1185">Reference proteome</keyword>
<dbReference type="GO" id="GO:0003723">
    <property type="term" value="F:RNA binding"/>
    <property type="evidence" value="ECO:0007669"/>
    <property type="project" value="UniProtKB-UniRule"/>
</dbReference>
<comment type="caution">
    <text evidence="5">The sequence shown here is derived from an EMBL/GenBank/DDBJ whole genome shotgun (WGS) entry which is preliminary data.</text>
</comment>
<evidence type="ECO:0000256" key="1">
    <source>
        <dbReference type="ARBA" id="ARBA00022737"/>
    </source>
</evidence>
<evidence type="ECO:0000256" key="3">
    <source>
        <dbReference type="SAM" id="MobiDB-lite"/>
    </source>
</evidence>
<dbReference type="InterPro" id="IPR004087">
    <property type="entry name" value="KH_dom"/>
</dbReference>
<dbReference type="SMART" id="SM00322">
    <property type="entry name" value="KH"/>
    <property type="match status" value="3"/>
</dbReference>
<dbReference type="InterPro" id="IPR036612">
    <property type="entry name" value="KH_dom_type_1_sf"/>
</dbReference>
<keyword evidence="2" id="KW-0694">RNA-binding</keyword>
<sequence>MASGEYETKYDPNAFEAKPFEEKNFEQKPFERKRKSGPSFEGEPSKRGFPEKVRGIKFLVPDYAAGAIIGKKGMNITEHKEKFGTLVKMSPGREFFPYTNERVCLIIGNKVEIEQTVACFQHLIALIRKDSDEFERKRKPQDADRKNQIKLLLTNNTAGLIIGKRGETIKSIQEQTETRIMITPFDENLDERVCSIAADIYENTLKATDHILDKVIKDPEGHVSRNLLYSAGGSYDSFGGQRGGFGGGYSGGYGADYGYDYDRRGGYDRYAPSRYGDPSGYGYRADMDPSSSLAGTLYVLDDRDPRCLILGIMEDYVGGIVGRNGATISEIQSISHTHIQISDKDEYIPGTRDRKLTIKGEVGSVAMAYNCICSKVSEFTERHRN</sequence>
<evidence type="ECO:0000313" key="6">
    <source>
        <dbReference type="Proteomes" id="UP001165289"/>
    </source>
</evidence>
<protein>
    <submittedName>
        <fullName evidence="5">RNA-binding protein Nova-1-like</fullName>
    </submittedName>
</protein>
<feature type="domain" description="K Homology" evidence="4">
    <location>
        <begin position="304"/>
        <end position="377"/>
    </location>
</feature>
<dbReference type="PANTHER" id="PTHR10288">
    <property type="entry name" value="KH DOMAIN CONTAINING RNA BINDING PROTEIN"/>
    <property type="match status" value="1"/>
</dbReference>
<feature type="compositionally biased region" description="Basic and acidic residues" evidence="3">
    <location>
        <begin position="18"/>
        <end position="30"/>
    </location>
</feature>
<dbReference type="AlphaFoldDB" id="A0AAV7JYW4"/>
<accession>A0AAV7JYW4</accession>
<dbReference type="SUPFAM" id="SSF54791">
    <property type="entry name" value="Eukaryotic type KH-domain (KH-domain type I)"/>
    <property type="match status" value="3"/>
</dbReference>
<organism evidence="5 6">
    <name type="scientific">Oopsacas minuta</name>
    <dbReference type="NCBI Taxonomy" id="111878"/>
    <lineage>
        <taxon>Eukaryota</taxon>
        <taxon>Metazoa</taxon>
        <taxon>Porifera</taxon>
        <taxon>Hexactinellida</taxon>
        <taxon>Hexasterophora</taxon>
        <taxon>Lyssacinosida</taxon>
        <taxon>Leucopsacidae</taxon>
        <taxon>Oopsacas</taxon>
    </lineage>
</organism>
<feature type="region of interest" description="Disordered" evidence="3">
    <location>
        <begin position="1"/>
        <end position="48"/>
    </location>
</feature>
<dbReference type="Proteomes" id="UP001165289">
    <property type="component" value="Unassembled WGS sequence"/>
</dbReference>
<feature type="domain" description="K Homology" evidence="4">
    <location>
        <begin position="145"/>
        <end position="216"/>
    </location>
</feature>
<keyword evidence="1" id="KW-0677">Repeat</keyword>
<dbReference type="PROSITE" id="PS50084">
    <property type="entry name" value="KH_TYPE_1"/>
    <property type="match status" value="3"/>
</dbReference>
<feature type="domain" description="K Homology" evidence="4">
    <location>
        <begin position="52"/>
        <end position="128"/>
    </location>
</feature>
<gene>
    <name evidence="5" type="ORF">LOD99_2967</name>
</gene>
<name>A0AAV7JYW4_9METZ</name>
<evidence type="ECO:0000313" key="5">
    <source>
        <dbReference type="EMBL" id="KAI6654122.1"/>
    </source>
</evidence>
<dbReference type="EMBL" id="JAKMXF010000233">
    <property type="protein sequence ID" value="KAI6654122.1"/>
    <property type="molecule type" value="Genomic_DNA"/>
</dbReference>
<feature type="compositionally biased region" description="Basic and acidic residues" evidence="3">
    <location>
        <begin position="1"/>
        <end position="10"/>
    </location>
</feature>
<dbReference type="InterPro" id="IPR004088">
    <property type="entry name" value="KH_dom_type_1"/>
</dbReference>